<dbReference type="Proteomes" id="UP000503088">
    <property type="component" value="Chromosome"/>
</dbReference>
<sequence length="77" mass="8830">MKKPVAVIVISMLLLCGAYFIYENVSEEDEQVVLIQNSTRMECLQKHEIQYSVSNENGKPIIRLKKADLDKLSNECK</sequence>
<evidence type="ECO:0000313" key="1">
    <source>
        <dbReference type="EMBL" id="QKG85331.1"/>
    </source>
</evidence>
<dbReference type="KEGG" id="kpul:GXN76_13175"/>
<dbReference type="EMBL" id="CP048104">
    <property type="protein sequence ID" value="QKG85331.1"/>
    <property type="molecule type" value="Genomic_DNA"/>
</dbReference>
<keyword evidence="2" id="KW-1185">Reference proteome</keyword>
<reference evidence="1 2" key="1">
    <citation type="submission" date="2020-01" db="EMBL/GenBank/DDBJ databases">
        <authorList>
            <person name="Gulvik C.A."/>
            <person name="Batra D.G."/>
        </authorList>
    </citation>
    <scope>NUCLEOTIDE SEQUENCE [LARGE SCALE GENOMIC DNA]</scope>
    <source>
        <strain evidence="1 2">W9323</strain>
    </source>
</reference>
<protein>
    <submittedName>
        <fullName evidence="1">Uncharacterized protein</fullName>
    </submittedName>
</protein>
<accession>A0A7D4BR77</accession>
<organism evidence="1 2">
    <name type="scientific">Kroppenstedtia pulmonis</name>
    <dbReference type="NCBI Taxonomy" id="1380685"/>
    <lineage>
        <taxon>Bacteria</taxon>
        <taxon>Bacillati</taxon>
        <taxon>Bacillota</taxon>
        <taxon>Bacilli</taxon>
        <taxon>Bacillales</taxon>
        <taxon>Thermoactinomycetaceae</taxon>
        <taxon>Kroppenstedtia</taxon>
    </lineage>
</organism>
<dbReference type="AlphaFoldDB" id="A0A7D4BR77"/>
<proteinExistence type="predicted"/>
<gene>
    <name evidence="1" type="ORF">GXN76_13175</name>
</gene>
<name>A0A7D4BR77_9BACL</name>
<evidence type="ECO:0000313" key="2">
    <source>
        <dbReference type="Proteomes" id="UP000503088"/>
    </source>
</evidence>
<dbReference type="RefSeq" id="WP_173223889.1">
    <property type="nucleotide sequence ID" value="NZ_CP048104.1"/>
</dbReference>